<dbReference type="RefSeq" id="WP_152101618.1">
    <property type="nucleotide sequence ID" value="NZ_AP021861.1"/>
</dbReference>
<sequence>MLRSLIALSLLIVAAPLQAEEEFVELFNGKDLTGWKGDEKVWSVEGGLLTGKSPAEEKDKLKANTFAIWEGGDVGDFEVIAEFRLEGNNNSGVQYRAQPKPNGGPYGVIGYQADIHADPHYTGMLYDEGGRGIAAERGQKVTLLPGEKKDVQPLDPKQGELKPIDLTEWTTIEVKAVGNRLIHKINGEVTADITDDDPKNAEAKGLLALQVHAGPDMKVQYRSVKLKDLSKEAEKK</sequence>
<evidence type="ECO:0000259" key="2">
    <source>
        <dbReference type="Pfam" id="PF06439"/>
    </source>
</evidence>
<organism evidence="3 4">
    <name type="scientific">Lacipirellula parvula</name>
    <dbReference type="NCBI Taxonomy" id="2650471"/>
    <lineage>
        <taxon>Bacteria</taxon>
        <taxon>Pseudomonadati</taxon>
        <taxon>Planctomycetota</taxon>
        <taxon>Planctomycetia</taxon>
        <taxon>Pirellulales</taxon>
        <taxon>Lacipirellulaceae</taxon>
        <taxon>Lacipirellula</taxon>
    </lineage>
</organism>
<keyword evidence="1" id="KW-0732">Signal</keyword>
<dbReference type="InterPro" id="IPR010496">
    <property type="entry name" value="AL/BT2_dom"/>
</dbReference>
<evidence type="ECO:0000313" key="3">
    <source>
        <dbReference type="EMBL" id="BBO36450.1"/>
    </source>
</evidence>
<feature type="domain" description="3-keto-alpha-glucoside-1,2-lyase/3-keto-2-hydroxy-glucal hydratase" evidence="2">
    <location>
        <begin position="23"/>
        <end position="227"/>
    </location>
</feature>
<evidence type="ECO:0000313" key="4">
    <source>
        <dbReference type="Proteomes" id="UP000326837"/>
    </source>
</evidence>
<accession>A0A5K7XHU2</accession>
<evidence type="ECO:0000256" key="1">
    <source>
        <dbReference type="SAM" id="SignalP"/>
    </source>
</evidence>
<gene>
    <name evidence="3" type="ORF">PLANPX_6062</name>
</gene>
<dbReference type="KEGG" id="lpav:PLANPX_6062"/>
<keyword evidence="4" id="KW-1185">Reference proteome</keyword>
<dbReference type="Gene3D" id="2.60.120.560">
    <property type="entry name" value="Exo-inulinase, domain 1"/>
    <property type="match status" value="1"/>
</dbReference>
<name>A0A5K7XHU2_9BACT</name>
<feature type="signal peptide" evidence="1">
    <location>
        <begin position="1"/>
        <end position="19"/>
    </location>
</feature>
<protein>
    <recommendedName>
        <fullName evidence="2">3-keto-alpha-glucoside-1,2-lyase/3-keto-2-hydroxy-glucal hydratase domain-containing protein</fullName>
    </recommendedName>
</protein>
<dbReference type="EMBL" id="AP021861">
    <property type="protein sequence ID" value="BBO36450.1"/>
    <property type="molecule type" value="Genomic_DNA"/>
</dbReference>
<reference evidence="4" key="1">
    <citation type="submission" date="2019-10" db="EMBL/GenBank/DDBJ databases">
        <title>Lacipirellula parvula gen. nov., sp. nov., representing a lineage of planctomycetes widespread in freshwater anoxic habitats, and description of the family Lacipirellulaceae.</title>
        <authorList>
            <person name="Dedysh S.N."/>
            <person name="Kulichevskaya I.S."/>
            <person name="Beletsky A.V."/>
            <person name="Rakitin A.L."/>
            <person name="Mardanov A.V."/>
            <person name="Ivanova A.A."/>
            <person name="Saltykova V.X."/>
            <person name="Rijpstra W.I.C."/>
            <person name="Sinninghe Damste J.S."/>
            <person name="Ravin N.V."/>
        </authorList>
    </citation>
    <scope>NUCLEOTIDE SEQUENCE [LARGE SCALE GENOMIC DNA]</scope>
    <source>
        <strain evidence="4">PX69</strain>
    </source>
</reference>
<dbReference type="Proteomes" id="UP000326837">
    <property type="component" value="Chromosome"/>
</dbReference>
<dbReference type="Pfam" id="PF06439">
    <property type="entry name" value="3keto-disac_hyd"/>
    <property type="match status" value="1"/>
</dbReference>
<feature type="chain" id="PRO_5024806800" description="3-keto-alpha-glucoside-1,2-lyase/3-keto-2-hydroxy-glucal hydratase domain-containing protein" evidence="1">
    <location>
        <begin position="20"/>
        <end position="236"/>
    </location>
</feature>
<proteinExistence type="predicted"/>
<dbReference type="AlphaFoldDB" id="A0A5K7XHU2"/>
<dbReference type="GO" id="GO:0016787">
    <property type="term" value="F:hydrolase activity"/>
    <property type="evidence" value="ECO:0007669"/>
    <property type="project" value="InterPro"/>
</dbReference>